<evidence type="ECO:0000259" key="1">
    <source>
        <dbReference type="PROSITE" id="PS50144"/>
    </source>
</evidence>
<comment type="caution">
    <text evidence="2">The sequence shown here is derived from an EMBL/GenBank/DDBJ whole genome shotgun (WGS) entry which is preliminary data.</text>
</comment>
<name>A0A1Y1V1U4_9FUNG</name>
<proteinExistence type="predicted"/>
<evidence type="ECO:0000313" key="3">
    <source>
        <dbReference type="Proteomes" id="UP000193719"/>
    </source>
</evidence>
<dbReference type="AlphaFoldDB" id="A0A1Y1V1U4"/>
<dbReference type="Gene3D" id="2.60.210.10">
    <property type="entry name" value="Apoptosis, Tumor Necrosis Factor Receptor Associated Protein 2, Chain A"/>
    <property type="match status" value="4"/>
</dbReference>
<dbReference type="SMART" id="SM00061">
    <property type="entry name" value="MATH"/>
    <property type="match status" value="3"/>
</dbReference>
<feature type="domain" description="MATH" evidence="1">
    <location>
        <begin position="499"/>
        <end position="630"/>
    </location>
</feature>
<accession>A0A1Y1V1U4</accession>
<reference evidence="2 3" key="2">
    <citation type="submission" date="2016-08" db="EMBL/GenBank/DDBJ databases">
        <title>Pervasive Adenine N6-methylation of Active Genes in Fungi.</title>
        <authorList>
            <consortium name="DOE Joint Genome Institute"/>
            <person name="Mondo S.J."/>
            <person name="Dannebaum R.O."/>
            <person name="Kuo R.C."/>
            <person name="Labutti K."/>
            <person name="Haridas S."/>
            <person name="Kuo A."/>
            <person name="Salamov A."/>
            <person name="Ahrendt S.R."/>
            <person name="Lipzen A."/>
            <person name="Sullivan W."/>
            <person name="Andreopoulos W.B."/>
            <person name="Clum A."/>
            <person name="Lindquist E."/>
            <person name="Daum C."/>
            <person name="Ramamoorthy G.K."/>
            <person name="Gryganskyi A."/>
            <person name="Culley D."/>
            <person name="Magnuson J.K."/>
            <person name="James T.Y."/>
            <person name="O'Malley M.A."/>
            <person name="Stajich J.E."/>
            <person name="Spatafora J.W."/>
            <person name="Visel A."/>
            <person name="Grigoriev I.V."/>
        </authorList>
    </citation>
    <scope>NUCLEOTIDE SEQUENCE [LARGE SCALE GENOMIC DNA]</scope>
    <source>
        <strain evidence="3">finn</strain>
    </source>
</reference>
<dbReference type="PANTHER" id="PTHR46162:SF65">
    <property type="entry name" value="F9D12.8 PROTEIN-RELATED"/>
    <property type="match status" value="1"/>
</dbReference>
<dbReference type="SUPFAM" id="SSF49599">
    <property type="entry name" value="TRAF domain-like"/>
    <property type="match status" value="4"/>
</dbReference>
<gene>
    <name evidence="2" type="ORF">BCR36DRAFT_116834</name>
</gene>
<protein>
    <recommendedName>
        <fullName evidence="1">MATH domain-containing protein</fullName>
    </recommendedName>
</protein>
<dbReference type="InterPro" id="IPR002083">
    <property type="entry name" value="MATH/TRAF_dom"/>
</dbReference>
<dbReference type="PANTHER" id="PTHR46162">
    <property type="entry name" value="TRAF-LIKE FAMILY PROTEIN"/>
    <property type="match status" value="1"/>
</dbReference>
<dbReference type="STRING" id="1754191.A0A1Y1V1U4"/>
<dbReference type="InterPro" id="IPR008974">
    <property type="entry name" value="TRAF-like"/>
</dbReference>
<dbReference type="OrthoDB" id="289038at2759"/>
<dbReference type="PROSITE" id="PS50144">
    <property type="entry name" value="MATH"/>
    <property type="match status" value="4"/>
</dbReference>
<dbReference type="Pfam" id="PF22486">
    <property type="entry name" value="MATH_2"/>
    <property type="match status" value="3"/>
</dbReference>
<keyword evidence="3" id="KW-1185">Reference proteome</keyword>
<reference evidence="2 3" key="1">
    <citation type="submission" date="2016-08" db="EMBL/GenBank/DDBJ databases">
        <title>Genomes of anaerobic fungi encode conserved fungal cellulosomes for biomass hydrolysis.</title>
        <authorList>
            <consortium name="DOE Joint Genome Institute"/>
            <person name="Haitjema C.H."/>
            <person name="Gilmore S.P."/>
            <person name="Henske J.K."/>
            <person name="Solomon K.V."/>
            <person name="De Groot R."/>
            <person name="Kuo A."/>
            <person name="Mondo S.J."/>
            <person name="Salamov A.A."/>
            <person name="Labutti K."/>
            <person name="Zhao Z."/>
            <person name="Chiniquy J."/>
            <person name="Barry K."/>
            <person name="Brewer H.M."/>
            <person name="Purvine S.O."/>
            <person name="Wright A.T."/>
            <person name="Boxma B."/>
            <person name="Van Alen T."/>
            <person name="Hackstein J.H."/>
            <person name="Baker S.E."/>
            <person name="Grigoriev I.V."/>
            <person name="O'Malley M.A."/>
        </authorList>
    </citation>
    <scope>NUCLEOTIDE SEQUENCE [LARGE SCALE GENOMIC DNA]</scope>
    <source>
        <strain evidence="3">finn</strain>
    </source>
</reference>
<feature type="domain" description="MATH" evidence="1">
    <location>
        <begin position="3"/>
        <end position="132"/>
    </location>
</feature>
<feature type="domain" description="MATH" evidence="1">
    <location>
        <begin position="164"/>
        <end position="297"/>
    </location>
</feature>
<organism evidence="2 3">
    <name type="scientific">Piromyces finnis</name>
    <dbReference type="NCBI Taxonomy" id="1754191"/>
    <lineage>
        <taxon>Eukaryota</taxon>
        <taxon>Fungi</taxon>
        <taxon>Fungi incertae sedis</taxon>
        <taxon>Chytridiomycota</taxon>
        <taxon>Chytridiomycota incertae sedis</taxon>
        <taxon>Neocallimastigomycetes</taxon>
        <taxon>Neocallimastigales</taxon>
        <taxon>Neocallimastigaceae</taxon>
        <taxon>Piromyces</taxon>
    </lineage>
</organism>
<evidence type="ECO:0000313" key="2">
    <source>
        <dbReference type="EMBL" id="ORX45363.1"/>
    </source>
</evidence>
<dbReference type="EMBL" id="MCFH01000040">
    <property type="protein sequence ID" value="ORX45363.1"/>
    <property type="molecule type" value="Genomic_DNA"/>
</dbReference>
<sequence>MDESYYEWKIENWSKLQHLEWSPMFMAGGYQWKIKLWPNGYGNIKKKVSIFLENVNTIREKTTHICVKFILTFRNYNNYSYHSSYVSSISYYNNNKKDFGNLKFIDKNDLFSKDQSKISLIKDDKVIVGAFIRIYKYNRKDQYIEELKSLIKYDKRKTNKIISEGYYEWEIENWNKIEDIKYGPEFLIGKFKWQILLYSNDKKEEKEDSMSMWLKNLDVLNENSLHISANFVLSIRNCNDFSCFIGNEDSSLNYFSRDRNLWGFQKFVEKKDLKIINKTTNKKILNENGKITIGAYIRVHKYKIDQYIDELKFFVKDDYINKNNFVGDNLYHWKITDWNNLNNLNYSPEFAIDGHKWKIKLCLNKEEEEEEEIKLNNFISIFIENVENSNINENDLSNIFFNYVLVLSNYKNSSCFIPYVSFYNYLSKSIKQYGNREFIKKSNLITKNKFNNFLFEKNKAKISAYICIYKNVKLGQYINSIKELIKNDDENGKEDIQEEGYYEWVINDWEKLEDMTYSPEFMIGEYIWKIKLYPNGNDKVNNNEYVSVFLENMNTNNYSDTYAKFVLSFRNSNDYSSYRAHSISSLFYFSKYNNSIGFRQFIKKKELYVKNNESNIPLVENDKITVGVYIQIYRNKIVDDPYELKLLKQPYKILPKVITNNPELTYDNIQSPLLKNETVTSLKNDSDLISSNKNEILPTQLIKDEPSSSLTRSDSIFSL</sequence>
<feature type="domain" description="MATH" evidence="1">
    <location>
        <begin position="328"/>
        <end position="466"/>
    </location>
</feature>
<dbReference type="Proteomes" id="UP000193719">
    <property type="component" value="Unassembled WGS sequence"/>
</dbReference>